<dbReference type="KEGG" id="mic:Mic7113_5269"/>
<proteinExistence type="predicted"/>
<dbReference type="SUPFAM" id="SSF53335">
    <property type="entry name" value="S-adenosyl-L-methionine-dependent methyltransferases"/>
    <property type="match status" value="1"/>
</dbReference>
<reference evidence="3 4" key="1">
    <citation type="submission" date="2012-06" db="EMBL/GenBank/DDBJ databases">
        <title>Finished chromosome of genome of Microcoleus sp. PCC 7113.</title>
        <authorList>
            <consortium name="US DOE Joint Genome Institute"/>
            <person name="Gugger M."/>
            <person name="Coursin T."/>
            <person name="Rippka R."/>
            <person name="Tandeau De Marsac N."/>
            <person name="Huntemann M."/>
            <person name="Wei C.-L."/>
            <person name="Han J."/>
            <person name="Detter J.C."/>
            <person name="Han C."/>
            <person name="Tapia R."/>
            <person name="Chen A."/>
            <person name="Kyrpides N."/>
            <person name="Mavromatis K."/>
            <person name="Markowitz V."/>
            <person name="Szeto E."/>
            <person name="Ivanova N."/>
            <person name="Pagani I."/>
            <person name="Pati A."/>
            <person name="Goodwin L."/>
            <person name="Nordberg H.P."/>
            <person name="Cantor M.N."/>
            <person name="Hua S.X."/>
            <person name="Woyke T."/>
            <person name="Kerfeld C.A."/>
        </authorList>
    </citation>
    <scope>NUCLEOTIDE SEQUENCE [LARGE SCALE GENOMIC DNA]</scope>
    <source>
        <strain evidence="3 4">PCC 7113</strain>
    </source>
</reference>
<dbReference type="GO" id="GO:0008757">
    <property type="term" value="F:S-adenosylmethionine-dependent methyltransferase activity"/>
    <property type="evidence" value="ECO:0007669"/>
    <property type="project" value="InterPro"/>
</dbReference>
<evidence type="ECO:0000256" key="1">
    <source>
        <dbReference type="SAM" id="Coils"/>
    </source>
</evidence>
<feature type="domain" description="Methyltransferase type 11" evidence="2">
    <location>
        <begin position="36"/>
        <end position="78"/>
    </location>
</feature>
<accession>K9WL51</accession>
<dbReference type="OrthoDB" id="7209311at2"/>
<keyword evidence="3" id="KW-0489">Methyltransferase</keyword>
<dbReference type="AlphaFoldDB" id="K9WL51"/>
<dbReference type="InterPro" id="IPR013216">
    <property type="entry name" value="Methyltransf_11"/>
</dbReference>
<keyword evidence="1" id="KW-0175">Coiled coil</keyword>
<evidence type="ECO:0000259" key="2">
    <source>
        <dbReference type="Pfam" id="PF08241"/>
    </source>
</evidence>
<evidence type="ECO:0000313" key="3">
    <source>
        <dbReference type="EMBL" id="AFZ20918.1"/>
    </source>
</evidence>
<dbReference type="Gene3D" id="3.40.50.150">
    <property type="entry name" value="Vaccinia Virus protein VP39"/>
    <property type="match status" value="1"/>
</dbReference>
<dbReference type="RefSeq" id="WP_015185051.1">
    <property type="nucleotide sequence ID" value="NC_019738.1"/>
</dbReference>
<keyword evidence="4" id="KW-1185">Reference proteome</keyword>
<feature type="coiled-coil region" evidence="1">
    <location>
        <begin position="233"/>
        <end position="260"/>
    </location>
</feature>
<evidence type="ECO:0000313" key="4">
    <source>
        <dbReference type="Proteomes" id="UP000010471"/>
    </source>
</evidence>
<dbReference type="eggNOG" id="COG4627">
    <property type="taxonomic scope" value="Bacteria"/>
</dbReference>
<dbReference type="HOGENOM" id="CLU_958813_0_0_3"/>
<dbReference type="STRING" id="1173027.Mic7113_5269"/>
<dbReference type="GO" id="GO:0032259">
    <property type="term" value="P:methylation"/>
    <property type="evidence" value="ECO:0007669"/>
    <property type="project" value="UniProtKB-KW"/>
</dbReference>
<organism evidence="3 4">
    <name type="scientific">Allocoleopsis franciscana PCC 7113</name>
    <dbReference type="NCBI Taxonomy" id="1173027"/>
    <lineage>
        <taxon>Bacteria</taxon>
        <taxon>Bacillati</taxon>
        <taxon>Cyanobacteriota</taxon>
        <taxon>Cyanophyceae</taxon>
        <taxon>Coleofasciculales</taxon>
        <taxon>Coleofasciculaceae</taxon>
        <taxon>Allocoleopsis</taxon>
        <taxon>Allocoleopsis franciscana</taxon>
    </lineage>
</organism>
<gene>
    <name evidence="3" type="ORF">Mic7113_5269</name>
</gene>
<dbReference type="Pfam" id="PF08241">
    <property type="entry name" value="Methyltransf_11"/>
    <property type="match status" value="1"/>
</dbReference>
<name>K9WL51_9CYAN</name>
<sequence length="281" mass="32668">MNNLKIDLGCGACKKEGTIGVDIEPHSCVDYVLNIQNEALPFPDRSVQYVHSSHFLEHIDNPMPLFQELGRVCQNGAELEFWTPYGWSNPAFILSHKIFYNEDHYLHLCVWYKDFWKDFLKANWVLKEFIYIVEPQVLTELYSNKISLDFALKYYKGVVKEFGVSIEIRHDDDGAVCQPKRTFAVERYAQRYPVNVNSLQPNDYLDGDYLNKAIEWFSLGTQQTESLESLQSLELLRGQLLKAQAELEQAEATISAMETSKFWKLRKAWFEVKKALNMKST</sequence>
<dbReference type="Proteomes" id="UP000010471">
    <property type="component" value="Chromosome"/>
</dbReference>
<dbReference type="InterPro" id="IPR029063">
    <property type="entry name" value="SAM-dependent_MTases_sf"/>
</dbReference>
<dbReference type="EMBL" id="CP003630">
    <property type="protein sequence ID" value="AFZ20918.1"/>
    <property type="molecule type" value="Genomic_DNA"/>
</dbReference>
<protein>
    <submittedName>
        <fullName evidence="3">Methyltransferase family protein</fullName>
    </submittedName>
</protein>
<keyword evidence="3" id="KW-0808">Transferase</keyword>